<keyword evidence="4 12" id="KW-0812">Transmembrane</keyword>
<dbReference type="STRING" id="1414854.GQ61_01550"/>
<dbReference type="GO" id="GO:0140114">
    <property type="term" value="P:cellular detoxification of fluoride"/>
    <property type="evidence" value="ECO:0007669"/>
    <property type="project" value="UniProtKB-UniRule"/>
</dbReference>
<evidence type="ECO:0000256" key="10">
    <source>
        <dbReference type="ARBA" id="ARBA00035120"/>
    </source>
</evidence>
<comment type="subcellular location">
    <subcellularLocation>
        <location evidence="1 12">Cell membrane</location>
        <topology evidence="1 12">Multi-pass membrane protein</topology>
    </subcellularLocation>
</comment>
<comment type="function">
    <text evidence="12">Fluoride-specific ion channel. Important for reducing fluoride concentration in the cell, thus reducing its toxicity.</text>
</comment>
<evidence type="ECO:0000256" key="9">
    <source>
        <dbReference type="ARBA" id="ARBA00023303"/>
    </source>
</evidence>
<gene>
    <name evidence="12" type="primary">fluC</name>
    <name evidence="12" type="synonym">crcB</name>
    <name evidence="13" type="ORF">GQ61_01550</name>
</gene>
<evidence type="ECO:0000256" key="6">
    <source>
        <dbReference type="ARBA" id="ARBA00023053"/>
    </source>
</evidence>
<dbReference type="PANTHER" id="PTHR28259">
    <property type="entry name" value="FLUORIDE EXPORT PROTEIN 1-RELATED"/>
    <property type="match status" value="1"/>
</dbReference>
<name>A0A1W6N2X3_9PROT</name>
<reference evidence="13 14" key="1">
    <citation type="submission" date="2014-06" db="EMBL/GenBank/DDBJ databases">
        <title>The genome of the endonuclear symbiont Nucleicultrix amoebiphila.</title>
        <authorList>
            <person name="Schulz F."/>
            <person name="Horn M."/>
        </authorList>
    </citation>
    <scope>NUCLEOTIDE SEQUENCE [LARGE SCALE GENOMIC DNA]</scope>
    <source>
        <strain evidence="13 14">FS5</strain>
    </source>
</reference>
<dbReference type="GO" id="GO:0046872">
    <property type="term" value="F:metal ion binding"/>
    <property type="evidence" value="ECO:0007669"/>
    <property type="project" value="UniProtKB-KW"/>
</dbReference>
<feature type="transmembrane region" description="Helical" evidence="12">
    <location>
        <begin position="69"/>
        <end position="90"/>
    </location>
</feature>
<organism evidence="13 14">
    <name type="scientific">Candidatus Nucleicultrix amoebiphila FS5</name>
    <dbReference type="NCBI Taxonomy" id="1414854"/>
    <lineage>
        <taxon>Bacteria</taxon>
        <taxon>Pseudomonadati</taxon>
        <taxon>Pseudomonadota</taxon>
        <taxon>Alphaproteobacteria</taxon>
        <taxon>Holosporales</taxon>
        <taxon>Candidatus Nucleicultricaceae</taxon>
        <taxon>Candidatus Nucleicultrix</taxon>
    </lineage>
</organism>
<keyword evidence="7 12" id="KW-0406">Ion transport</keyword>
<evidence type="ECO:0000256" key="7">
    <source>
        <dbReference type="ARBA" id="ARBA00023065"/>
    </source>
</evidence>
<comment type="activity regulation">
    <text evidence="12">Na(+) is not transported, but it plays an essential structural role and its presence is essential for fluoride channel function.</text>
</comment>
<keyword evidence="3" id="KW-0997">Cell inner membrane</keyword>
<evidence type="ECO:0000313" key="13">
    <source>
        <dbReference type="EMBL" id="ARN84237.1"/>
    </source>
</evidence>
<keyword evidence="12" id="KW-0813">Transport</keyword>
<feature type="binding site" evidence="12">
    <location>
        <position position="79"/>
    </location>
    <ligand>
        <name>Na(+)</name>
        <dbReference type="ChEBI" id="CHEBI:29101"/>
        <note>structural</note>
    </ligand>
</feature>
<keyword evidence="14" id="KW-1185">Reference proteome</keyword>
<dbReference type="GO" id="GO:0062054">
    <property type="term" value="F:fluoride channel activity"/>
    <property type="evidence" value="ECO:0007669"/>
    <property type="project" value="UniProtKB-UniRule"/>
</dbReference>
<protein>
    <recommendedName>
        <fullName evidence="12">Fluoride-specific ion channel FluC</fullName>
    </recommendedName>
</protein>
<evidence type="ECO:0000256" key="3">
    <source>
        <dbReference type="ARBA" id="ARBA00022519"/>
    </source>
</evidence>
<accession>A0A1W6N2X3</accession>
<keyword evidence="5 12" id="KW-1133">Transmembrane helix</keyword>
<evidence type="ECO:0000256" key="2">
    <source>
        <dbReference type="ARBA" id="ARBA00022475"/>
    </source>
</evidence>
<evidence type="ECO:0000313" key="14">
    <source>
        <dbReference type="Proteomes" id="UP000237351"/>
    </source>
</evidence>
<dbReference type="HAMAP" id="MF_00454">
    <property type="entry name" value="FluC"/>
    <property type="match status" value="1"/>
</dbReference>
<dbReference type="NCBIfam" id="TIGR00494">
    <property type="entry name" value="crcB"/>
    <property type="match status" value="1"/>
</dbReference>
<evidence type="ECO:0000256" key="8">
    <source>
        <dbReference type="ARBA" id="ARBA00023136"/>
    </source>
</evidence>
<dbReference type="RefSeq" id="WP_085783599.1">
    <property type="nucleotide sequence ID" value="NZ_CP008743.1"/>
</dbReference>
<keyword evidence="9 12" id="KW-0407">Ion channel</keyword>
<sequence length="126" mass="13709">MILTYTAVAIGGALGAVSRVAISKALPATFLIHLPFQMLAINVIGCFMMGLLAEIFAFYWPPSSTFQTFLTVGFLGGFTTFSAFALEFALLVDRGLMIWATLYAGLSVIFSLLGFFSGMKLIKFFH</sequence>
<proteinExistence type="inferred from homology"/>
<dbReference type="EMBL" id="CP008743">
    <property type="protein sequence ID" value="ARN84237.1"/>
    <property type="molecule type" value="Genomic_DNA"/>
</dbReference>
<dbReference type="GO" id="GO:0005886">
    <property type="term" value="C:plasma membrane"/>
    <property type="evidence" value="ECO:0007669"/>
    <property type="project" value="UniProtKB-SubCell"/>
</dbReference>
<comment type="similarity">
    <text evidence="10 12">Belongs to the fluoride channel Fluc/FEX (TC 1.A.43) family.</text>
</comment>
<dbReference type="OrthoDB" id="9806299at2"/>
<evidence type="ECO:0000256" key="1">
    <source>
        <dbReference type="ARBA" id="ARBA00004651"/>
    </source>
</evidence>
<dbReference type="AlphaFoldDB" id="A0A1W6N2X3"/>
<dbReference type="PANTHER" id="PTHR28259:SF1">
    <property type="entry name" value="FLUORIDE EXPORT PROTEIN 1-RELATED"/>
    <property type="match status" value="1"/>
</dbReference>
<evidence type="ECO:0000256" key="4">
    <source>
        <dbReference type="ARBA" id="ARBA00022692"/>
    </source>
</evidence>
<feature type="binding site" evidence="12">
    <location>
        <position position="76"/>
    </location>
    <ligand>
        <name>Na(+)</name>
        <dbReference type="ChEBI" id="CHEBI:29101"/>
        <note>structural</note>
    </ligand>
</feature>
<feature type="transmembrane region" description="Helical" evidence="12">
    <location>
        <begin position="39"/>
        <end position="60"/>
    </location>
</feature>
<keyword evidence="8 12" id="KW-0472">Membrane</keyword>
<dbReference type="Pfam" id="PF02537">
    <property type="entry name" value="CRCB"/>
    <property type="match status" value="1"/>
</dbReference>
<comment type="catalytic activity">
    <reaction evidence="11">
        <text>fluoride(in) = fluoride(out)</text>
        <dbReference type="Rhea" id="RHEA:76159"/>
        <dbReference type="ChEBI" id="CHEBI:17051"/>
    </reaction>
    <physiologicalReaction direction="left-to-right" evidence="11">
        <dbReference type="Rhea" id="RHEA:76160"/>
    </physiologicalReaction>
</comment>
<dbReference type="KEGG" id="naf:GQ61_01550"/>
<keyword evidence="12" id="KW-0479">Metal-binding</keyword>
<keyword evidence="2 12" id="KW-1003">Cell membrane</keyword>
<evidence type="ECO:0000256" key="11">
    <source>
        <dbReference type="ARBA" id="ARBA00035585"/>
    </source>
</evidence>
<keyword evidence="6 12" id="KW-0915">Sodium</keyword>
<dbReference type="InterPro" id="IPR003691">
    <property type="entry name" value="FluC"/>
</dbReference>
<evidence type="ECO:0000256" key="12">
    <source>
        <dbReference type="HAMAP-Rule" id="MF_00454"/>
    </source>
</evidence>
<evidence type="ECO:0000256" key="5">
    <source>
        <dbReference type="ARBA" id="ARBA00022989"/>
    </source>
</evidence>
<dbReference type="Proteomes" id="UP000237351">
    <property type="component" value="Chromosome"/>
</dbReference>
<feature type="transmembrane region" description="Helical" evidence="12">
    <location>
        <begin position="96"/>
        <end position="116"/>
    </location>
</feature>